<gene>
    <name evidence="2" type="ORF">EBB59_12310</name>
</gene>
<evidence type="ECO:0000313" key="2">
    <source>
        <dbReference type="EMBL" id="RMH87916.1"/>
    </source>
</evidence>
<dbReference type="EMBL" id="RFLY01000022">
    <property type="protein sequence ID" value="RMH87916.1"/>
    <property type="molecule type" value="Genomic_DNA"/>
</dbReference>
<dbReference type="InterPro" id="IPR053136">
    <property type="entry name" value="UTP_pyrophosphatase-like"/>
</dbReference>
<organism evidence="2 3">
    <name type="scientific">Solilutibacter pythonis</name>
    <dbReference type="NCBI Taxonomy" id="2483112"/>
    <lineage>
        <taxon>Bacteria</taxon>
        <taxon>Pseudomonadati</taxon>
        <taxon>Pseudomonadota</taxon>
        <taxon>Gammaproteobacteria</taxon>
        <taxon>Lysobacterales</taxon>
        <taxon>Lysobacteraceae</taxon>
        <taxon>Solilutibacter</taxon>
    </lineage>
</organism>
<comment type="caution">
    <text evidence="2">The sequence shown here is derived from an EMBL/GenBank/DDBJ whole genome shotgun (WGS) entry which is preliminary data.</text>
</comment>
<dbReference type="Gene3D" id="3.30.2010.10">
    <property type="entry name" value="Metalloproteases ('zincins'), catalytic domain"/>
    <property type="match status" value="1"/>
</dbReference>
<dbReference type="Proteomes" id="UP000275012">
    <property type="component" value="Unassembled WGS sequence"/>
</dbReference>
<sequence length="261" mass="29650">MLRLFVRKRRVVERQNVVMTLADGREIAVALHRHPRARRIKLSVDERGVRLTLPPRASEGAGLEFLHAQRDWLARQLAALAQATAFDFRIGEAARLPLRDGQAALRWQPARLTRIVPEHDGLRFDVRGLETLAGAMPTPAVRRALRDFFEAEARADIARWLPEYAAGLPRPPARIVLKRPSSQWGSLSVAGAMTLDLSLVIARPQAFEYVLVHELCHLLHHDHSRAFWREVASRCPDWRVARDYLRAEGPRLKATMRTLTG</sequence>
<feature type="domain" description="YgjP-like metallopeptidase" evidence="1">
    <location>
        <begin position="38"/>
        <end position="247"/>
    </location>
</feature>
<evidence type="ECO:0000259" key="1">
    <source>
        <dbReference type="Pfam" id="PF01863"/>
    </source>
</evidence>
<dbReference type="OrthoDB" id="9811177at2"/>
<dbReference type="Pfam" id="PF01863">
    <property type="entry name" value="YgjP-like"/>
    <property type="match status" value="1"/>
</dbReference>
<reference evidence="2 3" key="1">
    <citation type="submission" date="2018-10" db="EMBL/GenBank/DDBJ databases">
        <title>Proposal of Lysobacter pythonis sp. nov. isolated from royal pythons (Python regius).</title>
        <authorList>
            <person name="Hans-Juergen B."/>
            <person name="Huptas C."/>
            <person name="Sandra B."/>
            <person name="Igor L."/>
            <person name="Joachim S."/>
            <person name="Siegfried S."/>
            <person name="Mareike W."/>
            <person name="Peter K."/>
        </authorList>
    </citation>
    <scope>NUCLEOTIDE SEQUENCE [LARGE SCALE GENOMIC DNA]</scope>
    <source>
        <strain evidence="2 3">4284/11</strain>
    </source>
</reference>
<dbReference type="AlphaFoldDB" id="A0A3M2HDT6"/>
<proteinExistence type="predicted"/>
<name>A0A3M2HDT6_9GAMM</name>
<dbReference type="InterPro" id="IPR002725">
    <property type="entry name" value="YgjP-like_metallopeptidase"/>
</dbReference>
<keyword evidence="3" id="KW-1185">Reference proteome</keyword>
<dbReference type="RefSeq" id="WP_122102450.1">
    <property type="nucleotide sequence ID" value="NZ_RFLY01000022.1"/>
</dbReference>
<protein>
    <submittedName>
        <fullName evidence="2">M48 family peptidase</fullName>
    </submittedName>
</protein>
<evidence type="ECO:0000313" key="3">
    <source>
        <dbReference type="Proteomes" id="UP000275012"/>
    </source>
</evidence>
<dbReference type="CDD" id="cd07344">
    <property type="entry name" value="M48_yhfN_like"/>
    <property type="match status" value="1"/>
</dbReference>
<accession>A0A3M2HDT6</accession>
<dbReference type="PANTHER" id="PTHR30399">
    <property type="entry name" value="UNCHARACTERIZED PROTEIN YGJP"/>
    <property type="match status" value="1"/>
</dbReference>
<dbReference type="PANTHER" id="PTHR30399:SF1">
    <property type="entry name" value="UTP PYROPHOSPHATASE"/>
    <property type="match status" value="1"/>
</dbReference>